<accession>A0ABP0RKZ2</accession>
<protein>
    <submittedName>
        <fullName evidence="1">Uncharacterized protein</fullName>
    </submittedName>
</protein>
<gene>
    <name evidence="1" type="ORF">SCF082_LOCUS47245</name>
</gene>
<keyword evidence="2" id="KW-1185">Reference proteome</keyword>
<dbReference type="Proteomes" id="UP001642464">
    <property type="component" value="Unassembled WGS sequence"/>
</dbReference>
<comment type="caution">
    <text evidence="1">The sequence shown here is derived from an EMBL/GenBank/DDBJ whole genome shotgun (WGS) entry which is preliminary data.</text>
</comment>
<evidence type="ECO:0000313" key="1">
    <source>
        <dbReference type="EMBL" id="CAK9101023.1"/>
    </source>
</evidence>
<dbReference type="EMBL" id="CAXAMM010041740">
    <property type="protein sequence ID" value="CAK9101023.1"/>
    <property type="molecule type" value="Genomic_DNA"/>
</dbReference>
<organism evidence="1 2">
    <name type="scientific">Durusdinium trenchii</name>
    <dbReference type="NCBI Taxonomy" id="1381693"/>
    <lineage>
        <taxon>Eukaryota</taxon>
        <taxon>Sar</taxon>
        <taxon>Alveolata</taxon>
        <taxon>Dinophyceae</taxon>
        <taxon>Suessiales</taxon>
        <taxon>Symbiodiniaceae</taxon>
        <taxon>Durusdinium</taxon>
    </lineage>
</organism>
<evidence type="ECO:0000313" key="2">
    <source>
        <dbReference type="Proteomes" id="UP001642464"/>
    </source>
</evidence>
<reference evidence="1 2" key="1">
    <citation type="submission" date="2024-02" db="EMBL/GenBank/DDBJ databases">
        <authorList>
            <person name="Chen Y."/>
            <person name="Shah S."/>
            <person name="Dougan E. K."/>
            <person name="Thang M."/>
            <person name="Chan C."/>
        </authorList>
    </citation>
    <scope>NUCLEOTIDE SEQUENCE [LARGE SCALE GENOMIC DNA]</scope>
</reference>
<sequence length="250" mass="26818">MAAAAEEVAHIAAIAEKPGGNARKCDPICADDLEPLEPHLGFAAAHSAAGKIHELLENLKAAKQKNTDEALSFDSCSNSLQKQLLSLRRAHRAMIKFSENGRVAEVAARKQTEVEFQNFQTRKYESSLATERRPPGHRVQVGGWALPFSGDTGAGTAATLDWWLSGRGWDSVRSAGWELGKEEPTRKPSRATPASGASSFWVSLQRCDAQPFGILAAFSAQGLGHGWAGGSVFSGVFIRSSKHRKHASGS</sequence>
<name>A0ABP0RKZ2_9DINO</name>
<proteinExistence type="predicted"/>